<proteinExistence type="predicted"/>
<dbReference type="Proteomes" id="UP000265520">
    <property type="component" value="Unassembled WGS sequence"/>
</dbReference>
<dbReference type="AlphaFoldDB" id="A0A392R8U8"/>
<evidence type="ECO:0000313" key="3">
    <source>
        <dbReference type="Proteomes" id="UP000265520"/>
    </source>
</evidence>
<sequence length="59" mass="6421">RLSDADSDESFSAESLNGERDAGGDTSNSSVVDNRYSLRPFIFDAVRKREGKASANPVR</sequence>
<organism evidence="2 3">
    <name type="scientific">Trifolium medium</name>
    <dbReference type="NCBI Taxonomy" id="97028"/>
    <lineage>
        <taxon>Eukaryota</taxon>
        <taxon>Viridiplantae</taxon>
        <taxon>Streptophyta</taxon>
        <taxon>Embryophyta</taxon>
        <taxon>Tracheophyta</taxon>
        <taxon>Spermatophyta</taxon>
        <taxon>Magnoliopsida</taxon>
        <taxon>eudicotyledons</taxon>
        <taxon>Gunneridae</taxon>
        <taxon>Pentapetalae</taxon>
        <taxon>rosids</taxon>
        <taxon>fabids</taxon>
        <taxon>Fabales</taxon>
        <taxon>Fabaceae</taxon>
        <taxon>Papilionoideae</taxon>
        <taxon>50 kb inversion clade</taxon>
        <taxon>NPAAA clade</taxon>
        <taxon>Hologalegina</taxon>
        <taxon>IRL clade</taxon>
        <taxon>Trifolieae</taxon>
        <taxon>Trifolium</taxon>
    </lineage>
</organism>
<dbReference type="EMBL" id="LXQA010191722">
    <property type="protein sequence ID" value="MCI31985.1"/>
    <property type="molecule type" value="Genomic_DNA"/>
</dbReference>
<feature type="non-terminal residue" evidence="2">
    <location>
        <position position="1"/>
    </location>
</feature>
<feature type="compositionally biased region" description="Acidic residues" evidence="1">
    <location>
        <begin position="1"/>
        <end position="11"/>
    </location>
</feature>
<evidence type="ECO:0000256" key="1">
    <source>
        <dbReference type="SAM" id="MobiDB-lite"/>
    </source>
</evidence>
<accession>A0A392R8U8</accession>
<comment type="caution">
    <text evidence="2">The sequence shown here is derived from an EMBL/GenBank/DDBJ whole genome shotgun (WGS) entry which is preliminary data.</text>
</comment>
<keyword evidence="3" id="KW-1185">Reference proteome</keyword>
<reference evidence="2 3" key="1">
    <citation type="journal article" date="2018" name="Front. Plant Sci.">
        <title>Red Clover (Trifolium pratense) and Zigzag Clover (T. medium) - A Picture of Genomic Similarities and Differences.</title>
        <authorList>
            <person name="Dluhosova J."/>
            <person name="Istvanek J."/>
            <person name="Nedelnik J."/>
            <person name="Repkova J."/>
        </authorList>
    </citation>
    <scope>NUCLEOTIDE SEQUENCE [LARGE SCALE GENOMIC DNA]</scope>
    <source>
        <strain evidence="3">cv. 10/8</strain>
        <tissue evidence="2">Leaf</tissue>
    </source>
</reference>
<feature type="region of interest" description="Disordered" evidence="1">
    <location>
        <begin position="1"/>
        <end position="32"/>
    </location>
</feature>
<evidence type="ECO:0000313" key="2">
    <source>
        <dbReference type="EMBL" id="MCI31985.1"/>
    </source>
</evidence>
<name>A0A392R8U8_9FABA</name>
<protein>
    <submittedName>
        <fullName evidence="2">Uncharacterized protein</fullName>
    </submittedName>
</protein>